<feature type="region of interest" description="Disordered" evidence="1">
    <location>
        <begin position="1"/>
        <end position="25"/>
    </location>
</feature>
<organism evidence="2 3">
    <name type="scientific">Streptomyces griseoloalbus</name>
    <dbReference type="NCBI Taxonomy" id="67303"/>
    <lineage>
        <taxon>Bacteria</taxon>
        <taxon>Bacillati</taxon>
        <taxon>Actinomycetota</taxon>
        <taxon>Actinomycetes</taxon>
        <taxon>Kitasatosporales</taxon>
        <taxon>Streptomycetaceae</taxon>
        <taxon>Streptomyces</taxon>
    </lineage>
</organism>
<evidence type="ECO:0008006" key="4">
    <source>
        <dbReference type="Google" id="ProtNLM"/>
    </source>
</evidence>
<evidence type="ECO:0000256" key="1">
    <source>
        <dbReference type="SAM" id="MobiDB-lite"/>
    </source>
</evidence>
<evidence type="ECO:0000313" key="2">
    <source>
        <dbReference type="EMBL" id="MEU9350852.1"/>
    </source>
</evidence>
<gene>
    <name evidence="2" type="ORF">AB0D65_07480</name>
</gene>
<dbReference type="Proteomes" id="UP001551582">
    <property type="component" value="Unassembled WGS sequence"/>
</dbReference>
<accession>A0ABV3E1W7</accession>
<evidence type="ECO:0000313" key="3">
    <source>
        <dbReference type="Proteomes" id="UP001551582"/>
    </source>
</evidence>
<reference evidence="2 3" key="1">
    <citation type="submission" date="2024-06" db="EMBL/GenBank/DDBJ databases">
        <title>The Natural Products Discovery Center: Release of the First 8490 Sequenced Strains for Exploring Actinobacteria Biosynthetic Diversity.</title>
        <authorList>
            <person name="Kalkreuter E."/>
            <person name="Kautsar S.A."/>
            <person name="Yang D."/>
            <person name="Bader C.D."/>
            <person name="Teijaro C.N."/>
            <person name="Fluegel L."/>
            <person name="Davis C.M."/>
            <person name="Simpson J.R."/>
            <person name="Lauterbach L."/>
            <person name="Steele A.D."/>
            <person name="Gui C."/>
            <person name="Meng S."/>
            <person name="Li G."/>
            <person name="Viehrig K."/>
            <person name="Ye F."/>
            <person name="Su P."/>
            <person name="Kiefer A.F."/>
            <person name="Nichols A."/>
            <person name="Cepeda A.J."/>
            <person name="Yan W."/>
            <person name="Fan B."/>
            <person name="Jiang Y."/>
            <person name="Adhikari A."/>
            <person name="Zheng C.-J."/>
            <person name="Schuster L."/>
            <person name="Cowan T.M."/>
            <person name="Smanski M.J."/>
            <person name="Chevrette M.G."/>
            <person name="De Carvalho L.P.S."/>
            <person name="Shen B."/>
        </authorList>
    </citation>
    <scope>NUCLEOTIDE SEQUENCE [LARGE SCALE GENOMIC DNA]</scope>
    <source>
        <strain evidence="2 3">NPDC048274</strain>
    </source>
</reference>
<sequence>MHQPPTHRNAEAAAREPALAAGTPVRESDLADLAALPLTALDGLGPLRSDDRLLAEVLRSRGSIRGGGEIPNARAE</sequence>
<protein>
    <recommendedName>
        <fullName evidence="4">FXSXX-COOH protein</fullName>
    </recommendedName>
</protein>
<comment type="caution">
    <text evidence="2">The sequence shown here is derived from an EMBL/GenBank/DDBJ whole genome shotgun (WGS) entry which is preliminary data.</text>
</comment>
<name>A0ABV3E1W7_9ACTN</name>
<keyword evidence="3" id="KW-1185">Reference proteome</keyword>
<dbReference type="EMBL" id="JBEZLS010000004">
    <property type="protein sequence ID" value="MEU9350852.1"/>
    <property type="molecule type" value="Genomic_DNA"/>
</dbReference>
<proteinExistence type="predicted"/>
<dbReference type="RefSeq" id="WP_359977526.1">
    <property type="nucleotide sequence ID" value="NZ_JBEZLS010000004.1"/>
</dbReference>